<keyword evidence="1" id="KW-0732">Signal</keyword>
<accession>A0ABY4T646</accession>
<feature type="signal peptide" evidence="1">
    <location>
        <begin position="1"/>
        <end position="27"/>
    </location>
</feature>
<evidence type="ECO:0000256" key="1">
    <source>
        <dbReference type="SAM" id="SignalP"/>
    </source>
</evidence>
<evidence type="ECO:0008006" key="4">
    <source>
        <dbReference type="Google" id="ProtNLM"/>
    </source>
</evidence>
<dbReference type="EMBL" id="CP063231">
    <property type="protein sequence ID" value="URL59362.1"/>
    <property type="molecule type" value="Genomic_DNA"/>
</dbReference>
<proteinExistence type="predicted"/>
<organism evidence="2 3">
    <name type="scientific">Luteibacter flocculans</name>
    <dbReference type="NCBI Taxonomy" id="2780091"/>
    <lineage>
        <taxon>Bacteria</taxon>
        <taxon>Pseudomonadati</taxon>
        <taxon>Pseudomonadota</taxon>
        <taxon>Gammaproteobacteria</taxon>
        <taxon>Lysobacterales</taxon>
        <taxon>Rhodanobacteraceae</taxon>
        <taxon>Luteibacter</taxon>
    </lineage>
</organism>
<feature type="chain" id="PRO_5047193865" description="CBM-cenC domain-containing protein" evidence="1">
    <location>
        <begin position="28"/>
        <end position="198"/>
    </location>
</feature>
<evidence type="ECO:0000313" key="3">
    <source>
        <dbReference type="Proteomes" id="UP001056681"/>
    </source>
</evidence>
<sequence>MNTFYPSRLAMSAAVVCACLFADQATAGTMPAPSLPACHSTIEPDVTCRLPVKNGSFTALTGWEALGDVTLGSEGGASYLSMGHGSSIEQPVYAMFYKWSRAAYALRFRVRAESADTEVDAALYMSDDTGRYTQHIGSVMATASVGKWRVVELVANGKPFPAPAHVLIKISNGGNGSSIQVTDVMLVDMLQEGAVDLR</sequence>
<dbReference type="Proteomes" id="UP001056681">
    <property type="component" value="Chromosome"/>
</dbReference>
<dbReference type="RefSeq" id="WP_250339926.1">
    <property type="nucleotide sequence ID" value="NZ_CP063231.1"/>
</dbReference>
<reference evidence="2" key="1">
    <citation type="submission" date="2020-10" db="EMBL/GenBank/DDBJ databases">
        <title>Whole-genome sequence of Luteibacter sp. EIF3.</title>
        <authorList>
            <person name="Friedrich I."/>
            <person name="Hertel R."/>
            <person name="Daniel R."/>
        </authorList>
    </citation>
    <scope>NUCLEOTIDE SEQUENCE</scope>
    <source>
        <strain evidence="2">EIF3</strain>
    </source>
</reference>
<keyword evidence="3" id="KW-1185">Reference proteome</keyword>
<name>A0ABY4T646_9GAMM</name>
<gene>
    <name evidence="2" type="ORF">IM816_04425</name>
</gene>
<evidence type="ECO:0000313" key="2">
    <source>
        <dbReference type="EMBL" id="URL59362.1"/>
    </source>
</evidence>
<protein>
    <recommendedName>
        <fullName evidence="4">CBM-cenC domain-containing protein</fullName>
    </recommendedName>
</protein>